<organism evidence="1 2">
    <name type="scientific">Lolium multiflorum</name>
    <name type="common">Italian ryegrass</name>
    <name type="synonym">Lolium perenne subsp. multiflorum</name>
    <dbReference type="NCBI Taxonomy" id="4521"/>
    <lineage>
        <taxon>Eukaryota</taxon>
        <taxon>Viridiplantae</taxon>
        <taxon>Streptophyta</taxon>
        <taxon>Embryophyta</taxon>
        <taxon>Tracheophyta</taxon>
        <taxon>Spermatophyta</taxon>
        <taxon>Magnoliopsida</taxon>
        <taxon>Liliopsida</taxon>
        <taxon>Poales</taxon>
        <taxon>Poaceae</taxon>
        <taxon>BOP clade</taxon>
        <taxon>Pooideae</taxon>
        <taxon>Poodae</taxon>
        <taxon>Poeae</taxon>
        <taxon>Poeae Chloroplast Group 2 (Poeae type)</taxon>
        <taxon>Loliodinae</taxon>
        <taxon>Loliinae</taxon>
        <taxon>Lolium</taxon>
    </lineage>
</organism>
<gene>
    <name evidence="1" type="ORF">QYE76_039391</name>
</gene>
<name>A0AAD8WUF8_LOLMU</name>
<evidence type="ECO:0000313" key="1">
    <source>
        <dbReference type="EMBL" id="KAK1678543.1"/>
    </source>
</evidence>
<keyword evidence="2" id="KW-1185">Reference proteome</keyword>
<dbReference type="AlphaFoldDB" id="A0AAD8WUF8"/>
<dbReference type="EMBL" id="JAUUTY010000002">
    <property type="protein sequence ID" value="KAK1678543.1"/>
    <property type="molecule type" value="Genomic_DNA"/>
</dbReference>
<comment type="caution">
    <text evidence="1">The sequence shown here is derived from an EMBL/GenBank/DDBJ whole genome shotgun (WGS) entry which is preliminary data.</text>
</comment>
<dbReference type="Proteomes" id="UP001231189">
    <property type="component" value="Unassembled WGS sequence"/>
</dbReference>
<proteinExistence type="predicted"/>
<reference evidence="1" key="1">
    <citation type="submission" date="2023-07" db="EMBL/GenBank/DDBJ databases">
        <title>A chromosome-level genome assembly of Lolium multiflorum.</title>
        <authorList>
            <person name="Chen Y."/>
            <person name="Copetti D."/>
            <person name="Kolliker R."/>
            <person name="Studer B."/>
        </authorList>
    </citation>
    <scope>NUCLEOTIDE SEQUENCE</scope>
    <source>
        <strain evidence="1">02402/16</strain>
        <tissue evidence="1">Leaf</tissue>
    </source>
</reference>
<accession>A0AAD8WUF8</accession>
<protein>
    <submittedName>
        <fullName evidence="1">Uncharacterized protein</fullName>
    </submittedName>
</protein>
<evidence type="ECO:0000313" key="2">
    <source>
        <dbReference type="Proteomes" id="UP001231189"/>
    </source>
</evidence>
<sequence>MLGPLSRGASYRRRRSCRSASAASQWALCAPASLAISTVRSAWYQAVSLAMTFAASGTTAAASSSFLFSRSIRGCTDHHAA</sequence>